<dbReference type="EMBL" id="CP003362">
    <property type="protein sequence ID" value="AGB49460.1"/>
    <property type="molecule type" value="Genomic_DNA"/>
</dbReference>
<proteinExistence type="predicted"/>
<gene>
    <name evidence="1" type="ordered locus">Metho_1230</name>
</gene>
<keyword evidence="2" id="KW-1185">Reference proteome</keyword>
<name>L0KXP0_METHD</name>
<evidence type="ECO:0000313" key="2">
    <source>
        <dbReference type="Proteomes" id="UP000010866"/>
    </source>
</evidence>
<dbReference type="RefSeq" id="WP_015324626.1">
    <property type="nucleotide sequence ID" value="NC_019977.1"/>
</dbReference>
<dbReference type="STRING" id="867904.Metho_1230"/>
<dbReference type="AlphaFoldDB" id="L0KXP0"/>
<accession>L0KXP0</accession>
<dbReference type="HOGENOM" id="CLU_2177885_0_0_2"/>
<protein>
    <submittedName>
        <fullName evidence="1">Uncharacterized protein</fullName>
    </submittedName>
</protein>
<dbReference type="GeneID" id="14407039"/>
<dbReference type="KEGG" id="mhz:Metho_1230"/>
<organism evidence="1 2">
    <name type="scientific">Methanomethylovorans hollandica (strain DSM 15978 / NBRC 107637 / DMS1)</name>
    <dbReference type="NCBI Taxonomy" id="867904"/>
    <lineage>
        <taxon>Archaea</taxon>
        <taxon>Methanobacteriati</taxon>
        <taxon>Methanobacteriota</taxon>
        <taxon>Stenosarchaea group</taxon>
        <taxon>Methanomicrobia</taxon>
        <taxon>Methanosarcinales</taxon>
        <taxon>Methanosarcinaceae</taxon>
        <taxon>Methanomethylovorans</taxon>
    </lineage>
</organism>
<dbReference type="Proteomes" id="UP000010866">
    <property type="component" value="Chromosome"/>
</dbReference>
<reference evidence="2" key="1">
    <citation type="submission" date="2012-02" db="EMBL/GenBank/DDBJ databases">
        <title>Complete sequence of chromosome of Methanomethylovorans hollandica DSM 15978.</title>
        <authorList>
            <person name="Lucas S."/>
            <person name="Copeland A."/>
            <person name="Lapidus A."/>
            <person name="Glavina del Rio T."/>
            <person name="Dalin E."/>
            <person name="Tice H."/>
            <person name="Bruce D."/>
            <person name="Goodwin L."/>
            <person name="Pitluck S."/>
            <person name="Peters L."/>
            <person name="Mikhailova N."/>
            <person name="Held B."/>
            <person name="Kyrpides N."/>
            <person name="Mavromatis K."/>
            <person name="Ivanova N."/>
            <person name="Brettin T."/>
            <person name="Detter J.C."/>
            <person name="Han C."/>
            <person name="Larimer F."/>
            <person name="Land M."/>
            <person name="Hauser L."/>
            <person name="Markowitz V."/>
            <person name="Cheng J.-F."/>
            <person name="Hugenholtz P."/>
            <person name="Woyke T."/>
            <person name="Wu D."/>
            <person name="Spring S."/>
            <person name="Schroeder M."/>
            <person name="Brambilla E."/>
            <person name="Klenk H.-P."/>
            <person name="Eisen J.A."/>
        </authorList>
    </citation>
    <scope>NUCLEOTIDE SEQUENCE [LARGE SCALE GENOMIC DNA]</scope>
    <source>
        <strain evidence="2">DSM 15978 / NBRC 107637 / DMS1</strain>
    </source>
</reference>
<evidence type="ECO:0000313" key="1">
    <source>
        <dbReference type="EMBL" id="AGB49460.1"/>
    </source>
</evidence>
<sequence length="109" mass="11943">MDSVKTFGGLLPEKRIAIIANREIDVSRIPSRFTLEMMNATRGGVDYSVVVKIIADICSKNAPEITPDFLLDNLGIDEINELVEYMMEPVTQKAKAKMAEAAGADPKNS</sequence>